<dbReference type="OrthoDB" id="2082267at2"/>
<keyword evidence="2" id="KW-1185">Reference proteome</keyword>
<evidence type="ECO:0000313" key="1">
    <source>
        <dbReference type="EMBL" id="SET79138.1"/>
    </source>
</evidence>
<protein>
    <recommendedName>
        <fullName evidence="3">Lipoprotein</fullName>
    </recommendedName>
</protein>
<dbReference type="AlphaFoldDB" id="A0A1I0H8J1"/>
<reference evidence="1 2" key="1">
    <citation type="submission" date="2016-10" db="EMBL/GenBank/DDBJ databases">
        <authorList>
            <person name="de Groot N.N."/>
        </authorList>
    </citation>
    <scope>NUCLEOTIDE SEQUENCE [LARGE SCALE GENOMIC DNA]</scope>
    <source>
        <strain evidence="1 2">DSM 18979</strain>
    </source>
</reference>
<accession>A0A1I0H8J1</accession>
<organism evidence="1 2">
    <name type="scientific">Natronincola peptidivorans</name>
    <dbReference type="NCBI Taxonomy" id="426128"/>
    <lineage>
        <taxon>Bacteria</taxon>
        <taxon>Bacillati</taxon>
        <taxon>Bacillota</taxon>
        <taxon>Clostridia</taxon>
        <taxon>Peptostreptococcales</taxon>
        <taxon>Natronincolaceae</taxon>
        <taxon>Natronincola</taxon>
    </lineage>
</organism>
<evidence type="ECO:0000313" key="2">
    <source>
        <dbReference type="Proteomes" id="UP000199568"/>
    </source>
</evidence>
<dbReference type="EMBL" id="FOHU01000034">
    <property type="protein sequence ID" value="SET79138.1"/>
    <property type="molecule type" value="Genomic_DNA"/>
</dbReference>
<evidence type="ECO:0008006" key="3">
    <source>
        <dbReference type="Google" id="ProtNLM"/>
    </source>
</evidence>
<name>A0A1I0H8J1_9FIRM</name>
<dbReference type="PROSITE" id="PS51257">
    <property type="entry name" value="PROKAR_LIPOPROTEIN"/>
    <property type="match status" value="1"/>
</dbReference>
<dbReference type="Proteomes" id="UP000199568">
    <property type="component" value="Unassembled WGS sequence"/>
</dbReference>
<gene>
    <name evidence="1" type="ORF">SAMN05660297_03515</name>
</gene>
<dbReference type="STRING" id="426128.SAMN05660297_03515"/>
<dbReference type="RefSeq" id="WP_090446906.1">
    <property type="nucleotide sequence ID" value="NZ_FOHU01000034.1"/>
</dbReference>
<proteinExistence type="predicted"/>
<sequence>MKKRIALGIAVILLVFSLSGCKGNPLEDYREAVVKTKGITKGQHLMELSINLDFLSQETTEELKDINVLFRSNGSYNHEKQQVIARNYASYDGIGLDFDYYKDGDQQYLKLPMVREYISLTGFFEDADIAKNEELPSFEIPLNEEMLTEIQESWFQLLSDENVFKGERTAVSTQEGEIKATRYYFQLSDEQIKALVGDIIEIFEENSLHFFQSMEKDFSEYLLQSLTVEKFLYEVYVDIDGYIVEENMHLQFKLQGEEAEMEIPLESFKFKMQEKNWNIEKDIGISIPEITVDNTTTLESLKNNAPFLFQQFIEGDQTTWN</sequence>